<feature type="transmembrane region" description="Helical" evidence="7">
    <location>
        <begin position="445"/>
        <end position="464"/>
    </location>
</feature>
<dbReference type="PANTHER" id="PTHR24186:SF50">
    <property type="entry name" value="ANKYRIN REPEAT-CONTAINING PROTEIN ITN1-LIKE ISOFORM X1"/>
    <property type="match status" value="1"/>
</dbReference>
<dbReference type="HOGENOM" id="CLU_000134_36_5_1"/>
<evidence type="ECO:0000256" key="2">
    <source>
        <dbReference type="ARBA" id="ARBA00022692"/>
    </source>
</evidence>
<dbReference type="EnsemblPlants" id="OB09G13860.1">
    <property type="protein sequence ID" value="OB09G13860.1"/>
    <property type="gene ID" value="OB09G13860"/>
</dbReference>
<sequence length="644" mass="71071">MFFKTTPKLNDLYLAIFVGHSQVTEARIGDRDPAYDDPEMHQINPGFLRKISPDGGSLLHVVAASGDRQNHRDCAMAIHEKDKTLLLERNDDDETALDCAAKARHSNMVLHLLHLERESDQSASDAGAARGKEIVEKMNGEWETELHRAVRQRDDGELERLGREDRGLARVPDIHGMPPLYLAVLLGYSDIVENLISAFGDDLSYDGPNGQNALHAAALRSAGKRVNTMTKADCSGNIPLHFAASVGVKGITSSLLDGDTGRTGRRPDKNGMYPIHIAASVGVMDPIYSLVKKDLSCATLRDAHGRTLLHIAVENGKCNVVKFVCDEPTGIFKDSLNMKDGDGNTALHLAVKKRDKFIFGHLLGKRDVELNHVNMEGYTPLDLASKIKVEHPFASPQNPTEWMIRALAHSGAQFSPRRHDEFISANNSEKRQEHGAKLAESTESVLVASALIATLTFAAAFTMPGSYKTGEATPALGALYGFKVFLVADMFAFYFSVAATFSLAEYGNRRNVDPLVRCAYARRSVWLFHVALKSVIVAFAFGVSVVMWEVSASAIAIVAAATAVLVLYGNVPLAHDFRLVRVMYRRFGFSRSWDLRPSTSSRLGWTSWRLTNFVVTLGWNLVKLFWVYGLIFLVAYIAQLRQKS</sequence>
<dbReference type="Gene3D" id="1.25.40.20">
    <property type="entry name" value="Ankyrin repeat-containing domain"/>
    <property type="match status" value="3"/>
</dbReference>
<evidence type="ECO:0000313" key="9">
    <source>
        <dbReference type="EnsemblPlants" id="OB09G13860.1"/>
    </source>
</evidence>
<evidence type="ECO:0000259" key="8">
    <source>
        <dbReference type="Pfam" id="PF13962"/>
    </source>
</evidence>
<dbReference type="Pfam" id="PF13962">
    <property type="entry name" value="PGG"/>
    <property type="match status" value="1"/>
</dbReference>
<dbReference type="SMART" id="SM00248">
    <property type="entry name" value="ANK"/>
    <property type="match status" value="7"/>
</dbReference>
<keyword evidence="3" id="KW-0677">Repeat</keyword>
<feature type="transmembrane region" description="Helical" evidence="7">
    <location>
        <begin position="610"/>
        <end position="638"/>
    </location>
</feature>
<dbReference type="InterPro" id="IPR002110">
    <property type="entry name" value="Ankyrin_rpt"/>
</dbReference>
<dbReference type="eggNOG" id="KOG0504">
    <property type="taxonomic scope" value="Eukaryota"/>
</dbReference>
<keyword evidence="2 7" id="KW-0812">Transmembrane</keyword>
<evidence type="ECO:0000256" key="4">
    <source>
        <dbReference type="ARBA" id="ARBA00022989"/>
    </source>
</evidence>
<dbReference type="AlphaFoldDB" id="J3MWK7"/>
<dbReference type="OMA" id="CAYAQRA"/>
<dbReference type="PANTHER" id="PTHR24186">
    <property type="entry name" value="PROTEIN PHOSPHATASE 1 REGULATORY SUBUNIT"/>
    <property type="match status" value="1"/>
</dbReference>
<dbReference type="STRING" id="4533.J3MWK7"/>
<keyword evidence="4 7" id="KW-1133">Transmembrane helix</keyword>
<dbReference type="GO" id="GO:0005886">
    <property type="term" value="C:plasma membrane"/>
    <property type="evidence" value="ECO:0007669"/>
    <property type="project" value="TreeGrafter"/>
</dbReference>
<proteinExistence type="predicted"/>
<dbReference type="SUPFAM" id="SSF48403">
    <property type="entry name" value="Ankyrin repeat"/>
    <property type="match status" value="1"/>
</dbReference>
<keyword evidence="5" id="KW-0040">ANK repeat</keyword>
<organism evidence="9">
    <name type="scientific">Oryza brachyantha</name>
    <name type="common">malo sina</name>
    <dbReference type="NCBI Taxonomy" id="4533"/>
    <lineage>
        <taxon>Eukaryota</taxon>
        <taxon>Viridiplantae</taxon>
        <taxon>Streptophyta</taxon>
        <taxon>Embryophyta</taxon>
        <taxon>Tracheophyta</taxon>
        <taxon>Spermatophyta</taxon>
        <taxon>Magnoliopsida</taxon>
        <taxon>Liliopsida</taxon>
        <taxon>Poales</taxon>
        <taxon>Poaceae</taxon>
        <taxon>BOP clade</taxon>
        <taxon>Oryzoideae</taxon>
        <taxon>Oryzeae</taxon>
        <taxon>Oryzinae</taxon>
        <taxon>Oryza</taxon>
    </lineage>
</organism>
<protein>
    <recommendedName>
        <fullName evidence="8">PGG domain-containing protein</fullName>
    </recommendedName>
</protein>
<keyword evidence="6 7" id="KW-0472">Membrane</keyword>
<evidence type="ECO:0000313" key="10">
    <source>
        <dbReference type="Proteomes" id="UP000006038"/>
    </source>
</evidence>
<evidence type="ECO:0000256" key="3">
    <source>
        <dbReference type="ARBA" id="ARBA00022737"/>
    </source>
</evidence>
<dbReference type="Gramene" id="OB09G13860.1">
    <property type="protein sequence ID" value="OB09G13860.1"/>
    <property type="gene ID" value="OB09G13860"/>
</dbReference>
<evidence type="ECO:0000256" key="6">
    <source>
        <dbReference type="ARBA" id="ARBA00023136"/>
    </source>
</evidence>
<evidence type="ECO:0000256" key="5">
    <source>
        <dbReference type="ARBA" id="ARBA00023043"/>
    </source>
</evidence>
<dbReference type="Proteomes" id="UP000006038">
    <property type="component" value="Chromosome 9"/>
</dbReference>
<reference evidence="9" key="2">
    <citation type="submission" date="2013-04" db="UniProtKB">
        <authorList>
            <consortium name="EnsemblPlants"/>
        </authorList>
    </citation>
    <scope>IDENTIFICATION</scope>
</reference>
<feature type="transmembrane region" description="Helical" evidence="7">
    <location>
        <begin position="525"/>
        <end position="548"/>
    </location>
</feature>
<dbReference type="InterPro" id="IPR026961">
    <property type="entry name" value="PGG_dom"/>
</dbReference>
<feature type="domain" description="PGG" evidence="8">
    <location>
        <begin position="437"/>
        <end position="546"/>
    </location>
</feature>
<reference evidence="9" key="1">
    <citation type="journal article" date="2013" name="Nat. Commun.">
        <title>Whole-genome sequencing of Oryza brachyantha reveals mechanisms underlying Oryza genome evolution.</title>
        <authorList>
            <person name="Chen J."/>
            <person name="Huang Q."/>
            <person name="Gao D."/>
            <person name="Wang J."/>
            <person name="Lang Y."/>
            <person name="Liu T."/>
            <person name="Li B."/>
            <person name="Bai Z."/>
            <person name="Luis Goicoechea J."/>
            <person name="Liang C."/>
            <person name="Chen C."/>
            <person name="Zhang W."/>
            <person name="Sun S."/>
            <person name="Liao Y."/>
            <person name="Zhang X."/>
            <person name="Yang L."/>
            <person name="Song C."/>
            <person name="Wang M."/>
            <person name="Shi J."/>
            <person name="Liu G."/>
            <person name="Liu J."/>
            <person name="Zhou H."/>
            <person name="Zhou W."/>
            <person name="Yu Q."/>
            <person name="An N."/>
            <person name="Chen Y."/>
            <person name="Cai Q."/>
            <person name="Wang B."/>
            <person name="Liu B."/>
            <person name="Min J."/>
            <person name="Huang Y."/>
            <person name="Wu H."/>
            <person name="Li Z."/>
            <person name="Zhang Y."/>
            <person name="Yin Y."/>
            <person name="Song W."/>
            <person name="Jiang J."/>
            <person name="Jackson S.A."/>
            <person name="Wing R.A."/>
            <person name="Wang J."/>
            <person name="Chen M."/>
        </authorList>
    </citation>
    <scope>NUCLEOTIDE SEQUENCE [LARGE SCALE GENOMIC DNA]</scope>
    <source>
        <strain evidence="9">cv. IRGC 101232</strain>
    </source>
</reference>
<dbReference type="Pfam" id="PF12796">
    <property type="entry name" value="Ank_2"/>
    <property type="match status" value="1"/>
</dbReference>
<evidence type="ECO:0000256" key="1">
    <source>
        <dbReference type="ARBA" id="ARBA00004141"/>
    </source>
</evidence>
<accession>J3MWK7</accession>
<dbReference type="Pfam" id="PF00023">
    <property type="entry name" value="Ank"/>
    <property type="match status" value="1"/>
</dbReference>
<name>J3MWK7_ORYBR</name>
<feature type="transmembrane region" description="Helical" evidence="7">
    <location>
        <begin position="554"/>
        <end position="575"/>
    </location>
</feature>
<feature type="transmembrane region" description="Helical" evidence="7">
    <location>
        <begin position="484"/>
        <end position="504"/>
    </location>
</feature>
<evidence type="ECO:0000256" key="7">
    <source>
        <dbReference type="SAM" id="Phobius"/>
    </source>
</evidence>
<dbReference type="InterPro" id="IPR036770">
    <property type="entry name" value="Ankyrin_rpt-contain_sf"/>
</dbReference>
<keyword evidence="10" id="KW-1185">Reference proteome</keyword>
<comment type="subcellular location">
    <subcellularLocation>
        <location evidence="1">Membrane</location>
        <topology evidence="1">Multi-pass membrane protein</topology>
    </subcellularLocation>
</comment>